<dbReference type="InterPro" id="IPR036412">
    <property type="entry name" value="HAD-like_sf"/>
</dbReference>
<dbReference type="Proteomes" id="UP000501452">
    <property type="component" value="Chromosome"/>
</dbReference>
<comment type="similarity">
    <text evidence="2">Belongs to the HAD-like hydrolase superfamily.</text>
</comment>
<evidence type="ECO:0000313" key="6">
    <source>
        <dbReference type="EMBL" id="QIN85187.1"/>
    </source>
</evidence>
<gene>
    <name evidence="6" type="ORF">GBA63_13690</name>
</gene>
<sequence length="281" mass="29860">MEGTVARVGALTRRSAGAPPTAPYYYWPVRVEGLLIDLDGTLYTNDGPIEGARGALERLDRAGIPYRFVTNATHRPRRELAAHLETLGFPAAEGRIFTPAIAVSEKLRAEGLSCFPLVEDALLEDLEGVKITDDSPGCVLVGNLGAGFTYRLLDTAFRHLRAGARLIALSKNRYWQRAGGELALDAGPFVAALEYASGKSAIGVGKPERAFFELALRNLGLPPGTVAVVGDEPELDIGGAQAAGLHGILVETGRYRPGAELPTRPDLILASVARLPEALGI</sequence>
<dbReference type="PANTHER" id="PTHR19288">
    <property type="entry name" value="4-NITROPHENYLPHOSPHATASE-RELATED"/>
    <property type="match status" value="1"/>
</dbReference>
<dbReference type="InterPro" id="IPR006357">
    <property type="entry name" value="HAD-SF_hydro_IIA"/>
</dbReference>
<keyword evidence="3" id="KW-0479">Metal-binding</keyword>
<dbReference type="InterPro" id="IPR023214">
    <property type="entry name" value="HAD_sf"/>
</dbReference>
<keyword evidence="4" id="KW-0460">Magnesium</keyword>
<dbReference type="KEGG" id="rub:GBA63_13690"/>
<dbReference type="InterPro" id="IPR006355">
    <property type="entry name" value="LHPP/HDHD2"/>
</dbReference>
<dbReference type="GO" id="GO:0005737">
    <property type="term" value="C:cytoplasm"/>
    <property type="evidence" value="ECO:0007669"/>
    <property type="project" value="TreeGrafter"/>
</dbReference>
<comment type="cofactor">
    <cofactor evidence="1">
        <name>Mg(2+)</name>
        <dbReference type="ChEBI" id="CHEBI:18420"/>
    </cofactor>
</comment>
<dbReference type="Pfam" id="PF13242">
    <property type="entry name" value="Hydrolase_like"/>
    <property type="match status" value="1"/>
</dbReference>
<evidence type="ECO:0000256" key="3">
    <source>
        <dbReference type="ARBA" id="ARBA00022723"/>
    </source>
</evidence>
<reference evidence="6 7" key="1">
    <citation type="submission" date="2019-10" db="EMBL/GenBank/DDBJ databases">
        <title>Rubrobacter sp nov SCSIO 52090 isolated from a deep-sea sediment in the South China Sea.</title>
        <authorList>
            <person name="Chen R.W."/>
        </authorList>
    </citation>
    <scope>NUCLEOTIDE SEQUENCE [LARGE SCALE GENOMIC DNA]</scope>
    <source>
        <strain evidence="6 7">SCSIO 52909</strain>
    </source>
</reference>
<evidence type="ECO:0000256" key="4">
    <source>
        <dbReference type="ARBA" id="ARBA00022842"/>
    </source>
</evidence>
<dbReference type="NCBIfam" id="TIGR01458">
    <property type="entry name" value="HAD-SF-IIA-hyp3"/>
    <property type="match status" value="1"/>
</dbReference>
<keyword evidence="7" id="KW-1185">Reference proteome</keyword>
<keyword evidence="6" id="KW-0378">Hydrolase</keyword>
<protein>
    <recommendedName>
        <fullName evidence="5">Haloacid dehalogenase-like hydrolase domain-containing protein 2</fullName>
    </recommendedName>
</protein>
<dbReference type="SUPFAM" id="SSF56784">
    <property type="entry name" value="HAD-like"/>
    <property type="match status" value="1"/>
</dbReference>
<dbReference type="PANTHER" id="PTHR19288:SF46">
    <property type="entry name" value="HALOACID DEHALOGENASE-LIKE HYDROLASE DOMAIN-CONTAINING PROTEIN 2"/>
    <property type="match status" value="1"/>
</dbReference>
<dbReference type="Gene3D" id="3.40.50.1000">
    <property type="entry name" value="HAD superfamily/HAD-like"/>
    <property type="match status" value="2"/>
</dbReference>
<accession>A0A6G8QG36</accession>
<dbReference type="EMBL" id="CP045119">
    <property type="protein sequence ID" value="QIN85187.1"/>
    <property type="molecule type" value="Genomic_DNA"/>
</dbReference>
<dbReference type="NCBIfam" id="TIGR01460">
    <property type="entry name" value="HAD-SF-IIA"/>
    <property type="match status" value="1"/>
</dbReference>
<evidence type="ECO:0000313" key="7">
    <source>
        <dbReference type="Proteomes" id="UP000501452"/>
    </source>
</evidence>
<evidence type="ECO:0000256" key="5">
    <source>
        <dbReference type="ARBA" id="ARBA00039666"/>
    </source>
</evidence>
<evidence type="ECO:0000256" key="1">
    <source>
        <dbReference type="ARBA" id="ARBA00001946"/>
    </source>
</evidence>
<dbReference type="GO" id="GO:0016791">
    <property type="term" value="F:phosphatase activity"/>
    <property type="evidence" value="ECO:0007669"/>
    <property type="project" value="InterPro"/>
</dbReference>
<organism evidence="6 7">
    <name type="scientific">Rubrobacter tropicus</name>
    <dbReference type="NCBI Taxonomy" id="2653851"/>
    <lineage>
        <taxon>Bacteria</taxon>
        <taxon>Bacillati</taxon>
        <taxon>Actinomycetota</taxon>
        <taxon>Rubrobacteria</taxon>
        <taxon>Rubrobacterales</taxon>
        <taxon>Rubrobacteraceae</taxon>
        <taxon>Rubrobacter</taxon>
    </lineage>
</organism>
<dbReference type="GO" id="GO:0046872">
    <property type="term" value="F:metal ion binding"/>
    <property type="evidence" value="ECO:0007669"/>
    <property type="project" value="UniProtKB-KW"/>
</dbReference>
<dbReference type="Pfam" id="PF13344">
    <property type="entry name" value="Hydrolase_6"/>
    <property type="match status" value="1"/>
</dbReference>
<dbReference type="AlphaFoldDB" id="A0A6G8QG36"/>
<name>A0A6G8QG36_9ACTN</name>
<evidence type="ECO:0000256" key="2">
    <source>
        <dbReference type="ARBA" id="ARBA00007958"/>
    </source>
</evidence>
<proteinExistence type="inferred from homology"/>